<dbReference type="AlphaFoldDB" id="A0A4Y2M769"/>
<dbReference type="EMBL" id="BGPR01006922">
    <property type="protein sequence ID" value="GBN22938.1"/>
    <property type="molecule type" value="Genomic_DNA"/>
</dbReference>
<organism evidence="1 2">
    <name type="scientific">Araneus ventricosus</name>
    <name type="common">Orbweaver spider</name>
    <name type="synonym">Epeira ventricosa</name>
    <dbReference type="NCBI Taxonomy" id="182803"/>
    <lineage>
        <taxon>Eukaryota</taxon>
        <taxon>Metazoa</taxon>
        <taxon>Ecdysozoa</taxon>
        <taxon>Arthropoda</taxon>
        <taxon>Chelicerata</taxon>
        <taxon>Arachnida</taxon>
        <taxon>Araneae</taxon>
        <taxon>Araneomorphae</taxon>
        <taxon>Entelegynae</taxon>
        <taxon>Araneoidea</taxon>
        <taxon>Araneidae</taxon>
        <taxon>Araneus</taxon>
    </lineage>
</organism>
<accession>A0A4Y2M769</accession>
<dbReference type="Proteomes" id="UP000499080">
    <property type="component" value="Unassembled WGS sequence"/>
</dbReference>
<comment type="caution">
    <text evidence="1">The sequence shown here is derived from an EMBL/GenBank/DDBJ whole genome shotgun (WGS) entry which is preliminary data.</text>
</comment>
<keyword evidence="2" id="KW-1185">Reference proteome</keyword>
<gene>
    <name evidence="1" type="ORF">AVEN_273589_1</name>
</gene>
<name>A0A4Y2M769_ARAVE</name>
<evidence type="ECO:0000313" key="2">
    <source>
        <dbReference type="Proteomes" id="UP000499080"/>
    </source>
</evidence>
<sequence length="114" mass="12992">MGLVHSSLLKKLTGFVYLDMFQIYLMPILKETMPEGTIFLKDGVPCNFHNEATSNLNANLDWSWKCYSMACTITRSYTTRLQCMGFCERPGLSSATSEIHSGIEITNHHCTWFD</sequence>
<evidence type="ECO:0000313" key="1">
    <source>
        <dbReference type="EMBL" id="GBN22938.1"/>
    </source>
</evidence>
<proteinExistence type="predicted"/>
<reference evidence="1 2" key="1">
    <citation type="journal article" date="2019" name="Sci. Rep.">
        <title>Orb-weaving spider Araneus ventricosus genome elucidates the spidroin gene catalogue.</title>
        <authorList>
            <person name="Kono N."/>
            <person name="Nakamura H."/>
            <person name="Ohtoshi R."/>
            <person name="Moran D.A.P."/>
            <person name="Shinohara A."/>
            <person name="Yoshida Y."/>
            <person name="Fujiwara M."/>
            <person name="Mori M."/>
            <person name="Tomita M."/>
            <person name="Arakawa K."/>
        </authorList>
    </citation>
    <scope>NUCLEOTIDE SEQUENCE [LARGE SCALE GENOMIC DNA]</scope>
</reference>
<protein>
    <submittedName>
        <fullName evidence="1">Uncharacterized protein</fullName>
    </submittedName>
</protein>